<keyword evidence="6" id="KW-0067">ATP-binding</keyword>
<feature type="region of interest" description="Disordered" evidence="9">
    <location>
        <begin position="77"/>
        <end position="103"/>
    </location>
</feature>
<feature type="domain" description="Protein kinase" evidence="10">
    <location>
        <begin position="206"/>
        <end position="554"/>
    </location>
</feature>
<protein>
    <recommendedName>
        <fullName evidence="1">non-specific serine/threonine protein kinase</fullName>
        <ecNumber evidence="1">2.7.11.1</ecNumber>
    </recommendedName>
</protein>
<evidence type="ECO:0000256" key="3">
    <source>
        <dbReference type="ARBA" id="ARBA00022679"/>
    </source>
</evidence>
<dbReference type="InterPro" id="IPR011009">
    <property type="entry name" value="Kinase-like_dom_sf"/>
</dbReference>
<dbReference type="Gene3D" id="3.30.200.20">
    <property type="entry name" value="Phosphorylase Kinase, domain 1"/>
    <property type="match status" value="1"/>
</dbReference>
<feature type="compositionally biased region" description="Basic and acidic residues" evidence="9">
    <location>
        <begin position="138"/>
        <end position="149"/>
    </location>
</feature>
<sequence length="554" mass="62483">MVRKAKVYGKQKTNELVSAIQNLNLTTPPKGPYIDIQQFPALAPVTGNNGRTRRVENEKLKDGLAGVGNALELDKIPGPHGLNITPRSAERLKEPNPESKLTHQPRLPRAFVSTAKKDALSASICEVPSLVRCRVKGKKEENTKEKAEGKASSSLNPFALDDNNRPYRAGNKTYETNDEIRALTRLDAVDNGIKNIDDMFRTWQEAFTITKIAQGSFGSILRTQMKSDPSNFTVCKLMPIKPKEVTESAGSLQTYIKDAAAEIRVLDKMSESPGFVQFRSAHVLKGKLPRFLTDMFHEWDRDHPKDKTPSEHRESELWLLIEMSDAGTDLATLLRGAFPDGTYLNKEEKGARLNLYQAWDIFWSVAEALAHGEMNAEFEHRDLHPGNICIKRKPVRSQSASDEGDSTLAPRYTNLEVTLIDYTLSRVILENGEKIYNSMDDDGLFEGKGRSAVDRQQYNTYRHMRDVVGFHRDQILDVKIENLWSLHFPKTNLLWLHHMLFVLLKEIERPVEDQLLADTLACVQAKLNPTTIMNCVYKGAKGLVEAYMDGAYSQ</sequence>
<comment type="catalytic activity">
    <reaction evidence="7">
        <text>L-threonyl-[protein] + ATP = O-phospho-L-threonyl-[protein] + ADP + H(+)</text>
        <dbReference type="Rhea" id="RHEA:46608"/>
        <dbReference type="Rhea" id="RHEA-COMP:11060"/>
        <dbReference type="Rhea" id="RHEA-COMP:11605"/>
        <dbReference type="ChEBI" id="CHEBI:15378"/>
        <dbReference type="ChEBI" id="CHEBI:30013"/>
        <dbReference type="ChEBI" id="CHEBI:30616"/>
        <dbReference type="ChEBI" id="CHEBI:61977"/>
        <dbReference type="ChEBI" id="CHEBI:456216"/>
        <dbReference type="EC" id="2.7.11.1"/>
    </reaction>
</comment>
<evidence type="ECO:0000256" key="6">
    <source>
        <dbReference type="ARBA" id="ARBA00022840"/>
    </source>
</evidence>
<dbReference type="Gene3D" id="1.10.510.10">
    <property type="entry name" value="Transferase(Phosphotransferase) domain 1"/>
    <property type="match status" value="1"/>
</dbReference>
<accession>A0A2K9YD36</accession>
<evidence type="ECO:0000256" key="1">
    <source>
        <dbReference type="ARBA" id="ARBA00012513"/>
    </source>
</evidence>
<dbReference type="InterPro" id="IPR024604">
    <property type="entry name" value="GSG2_C"/>
</dbReference>
<evidence type="ECO:0000259" key="10">
    <source>
        <dbReference type="PROSITE" id="PS50011"/>
    </source>
</evidence>
<dbReference type="GO" id="GO:0005737">
    <property type="term" value="C:cytoplasm"/>
    <property type="evidence" value="ECO:0007669"/>
    <property type="project" value="TreeGrafter"/>
</dbReference>
<dbReference type="SUPFAM" id="SSF56112">
    <property type="entry name" value="Protein kinase-like (PK-like)"/>
    <property type="match status" value="1"/>
</dbReference>
<evidence type="ECO:0000256" key="8">
    <source>
        <dbReference type="ARBA" id="ARBA00048679"/>
    </source>
</evidence>
<dbReference type="SMART" id="SM01331">
    <property type="entry name" value="DUF3635"/>
    <property type="match status" value="1"/>
</dbReference>
<evidence type="ECO:0000256" key="7">
    <source>
        <dbReference type="ARBA" id="ARBA00047899"/>
    </source>
</evidence>
<dbReference type="GO" id="GO:0072354">
    <property type="term" value="F:histone H3T3 kinase activity"/>
    <property type="evidence" value="ECO:0007669"/>
    <property type="project" value="TreeGrafter"/>
</dbReference>
<dbReference type="PANTHER" id="PTHR24419">
    <property type="entry name" value="INTERLEUKIN-1 RECEPTOR-ASSOCIATED KINASE"/>
    <property type="match status" value="1"/>
</dbReference>
<keyword evidence="3" id="KW-0808">Transferase</keyword>
<dbReference type="GO" id="GO:0000278">
    <property type="term" value="P:mitotic cell cycle"/>
    <property type="evidence" value="ECO:0007669"/>
    <property type="project" value="TreeGrafter"/>
</dbReference>
<dbReference type="PROSITE" id="PS50011">
    <property type="entry name" value="PROTEIN_KINASE_DOM"/>
    <property type="match status" value="1"/>
</dbReference>
<dbReference type="InterPro" id="IPR000719">
    <property type="entry name" value="Prot_kinase_dom"/>
</dbReference>
<dbReference type="EC" id="2.7.11.1" evidence="1"/>
<keyword evidence="5" id="KW-0418">Kinase</keyword>
<keyword evidence="4" id="KW-0547">Nucleotide-binding</keyword>
<evidence type="ECO:0000313" key="11">
    <source>
        <dbReference type="EMBL" id="AUW30728.1"/>
    </source>
</evidence>
<dbReference type="EMBL" id="MG777471">
    <property type="protein sequence ID" value="AUW30728.1"/>
    <property type="molecule type" value="Genomic_DNA"/>
</dbReference>
<feature type="compositionally biased region" description="Basic and acidic residues" evidence="9">
    <location>
        <begin position="88"/>
        <end position="101"/>
    </location>
</feature>
<dbReference type="GO" id="GO:0035556">
    <property type="term" value="P:intracellular signal transduction"/>
    <property type="evidence" value="ECO:0007669"/>
    <property type="project" value="TreeGrafter"/>
</dbReference>
<dbReference type="GO" id="GO:0005524">
    <property type="term" value="F:ATP binding"/>
    <property type="evidence" value="ECO:0007669"/>
    <property type="project" value="UniProtKB-KW"/>
</dbReference>
<organism evidence="11">
    <name type="scientific">Cladonia uncialis subsp. uncialis</name>
    <dbReference type="NCBI Taxonomy" id="180999"/>
    <lineage>
        <taxon>Eukaryota</taxon>
        <taxon>Fungi</taxon>
        <taxon>Dikarya</taxon>
        <taxon>Ascomycota</taxon>
        <taxon>Pezizomycotina</taxon>
        <taxon>Lecanoromycetes</taxon>
        <taxon>OSLEUM clade</taxon>
        <taxon>Lecanoromycetidae</taxon>
        <taxon>Lecanorales</taxon>
        <taxon>Lecanorineae</taxon>
        <taxon>Cladoniaceae</taxon>
        <taxon>Cladonia</taxon>
    </lineage>
</organism>
<feature type="region of interest" description="Disordered" evidence="9">
    <location>
        <begin position="137"/>
        <end position="171"/>
    </location>
</feature>
<dbReference type="PANTHER" id="PTHR24419:SF18">
    <property type="entry name" value="SERINE_THREONINE-PROTEIN KINASE HASPIN"/>
    <property type="match status" value="1"/>
</dbReference>
<reference evidence="11" key="1">
    <citation type="submission" date="2017-12" db="EMBL/GenBank/DDBJ databases">
        <title>Genome Sequencing Reveals a Rich Biosynthetic Potential.</title>
        <authorList>
            <person name="Bertrand R.L."/>
            <person name="Abdel-Hameed M.E."/>
            <person name="Sorensen J.L."/>
        </authorList>
    </citation>
    <scope>NUCLEOTIDE SEQUENCE</scope>
</reference>
<dbReference type="GO" id="GO:0005634">
    <property type="term" value="C:nucleus"/>
    <property type="evidence" value="ECO:0007669"/>
    <property type="project" value="TreeGrafter"/>
</dbReference>
<name>A0A2K9YD36_CLAUC</name>
<evidence type="ECO:0000256" key="9">
    <source>
        <dbReference type="SAM" id="MobiDB-lite"/>
    </source>
</evidence>
<dbReference type="Pfam" id="PF12330">
    <property type="entry name" value="Haspin_kinase"/>
    <property type="match status" value="1"/>
</dbReference>
<comment type="catalytic activity">
    <reaction evidence="8">
        <text>L-seryl-[protein] + ATP = O-phospho-L-seryl-[protein] + ADP + H(+)</text>
        <dbReference type="Rhea" id="RHEA:17989"/>
        <dbReference type="Rhea" id="RHEA-COMP:9863"/>
        <dbReference type="Rhea" id="RHEA-COMP:11604"/>
        <dbReference type="ChEBI" id="CHEBI:15378"/>
        <dbReference type="ChEBI" id="CHEBI:29999"/>
        <dbReference type="ChEBI" id="CHEBI:30616"/>
        <dbReference type="ChEBI" id="CHEBI:83421"/>
        <dbReference type="ChEBI" id="CHEBI:456216"/>
        <dbReference type="EC" id="2.7.11.1"/>
    </reaction>
</comment>
<evidence type="ECO:0000256" key="2">
    <source>
        <dbReference type="ARBA" id="ARBA00022527"/>
    </source>
</evidence>
<dbReference type="AlphaFoldDB" id="A0A2K9YD36"/>
<evidence type="ECO:0000256" key="4">
    <source>
        <dbReference type="ARBA" id="ARBA00022741"/>
    </source>
</evidence>
<proteinExistence type="predicted"/>
<evidence type="ECO:0000256" key="5">
    <source>
        <dbReference type="ARBA" id="ARBA00022777"/>
    </source>
</evidence>
<keyword evidence="2" id="KW-0723">Serine/threonine-protein kinase</keyword>